<evidence type="ECO:0000256" key="1">
    <source>
        <dbReference type="ARBA" id="ARBA00004141"/>
    </source>
</evidence>
<evidence type="ECO:0000256" key="2">
    <source>
        <dbReference type="ARBA" id="ARBA00010992"/>
    </source>
</evidence>
<dbReference type="NCBIfam" id="TIGR00879">
    <property type="entry name" value="SP"/>
    <property type="match status" value="1"/>
</dbReference>
<keyword evidence="4 8" id="KW-0812">Transmembrane</keyword>
<dbReference type="SUPFAM" id="SSF103473">
    <property type="entry name" value="MFS general substrate transporter"/>
    <property type="match status" value="1"/>
</dbReference>
<accession>A0AAE8STY1</accession>
<evidence type="ECO:0000256" key="6">
    <source>
        <dbReference type="ARBA" id="ARBA00023136"/>
    </source>
</evidence>
<keyword evidence="11" id="KW-1185">Reference proteome</keyword>
<dbReference type="InterPro" id="IPR020846">
    <property type="entry name" value="MFS_dom"/>
</dbReference>
<feature type="domain" description="Major facilitator superfamily (MFS) profile" evidence="9">
    <location>
        <begin position="24"/>
        <end position="465"/>
    </location>
</feature>
<dbReference type="FunFam" id="1.20.1250.20:FF:000078">
    <property type="entry name" value="MFS maltose transporter, putative"/>
    <property type="match status" value="1"/>
</dbReference>
<feature type="transmembrane region" description="Helical" evidence="8">
    <location>
        <begin position="159"/>
        <end position="181"/>
    </location>
</feature>
<dbReference type="Proteomes" id="UP001187682">
    <property type="component" value="Unassembled WGS sequence"/>
</dbReference>
<feature type="transmembrane region" description="Helical" evidence="8">
    <location>
        <begin position="102"/>
        <end position="120"/>
    </location>
</feature>
<keyword evidence="3 7" id="KW-0813">Transport</keyword>
<feature type="transmembrane region" description="Helical" evidence="8">
    <location>
        <begin position="374"/>
        <end position="396"/>
    </location>
</feature>
<evidence type="ECO:0000256" key="4">
    <source>
        <dbReference type="ARBA" id="ARBA00022692"/>
    </source>
</evidence>
<keyword evidence="5 8" id="KW-1133">Transmembrane helix</keyword>
<feature type="transmembrane region" description="Helical" evidence="8">
    <location>
        <begin position="340"/>
        <end position="362"/>
    </location>
</feature>
<dbReference type="InterPro" id="IPR050360">
    <property type="entry name" value="MFS_Sugar_Transporters"/>
</dbReference>
<gene>
    <name evidence="10" type="ORF">DNG_03122</name>
</gene>
<comment type="subcellular location">
    <subcellularLocation>
        <location evidence="1">Membrane</location>
        <topology evidence="1">Multi-pass membrane protein</topology>
    </subcellularLocation>
</comment>
<comment type="similarity">
    <text evidence="2 7">Belongs to the major facilitator superfamily. Sugar transporter (TC 2.A.1.1) family.</text>
</comment>
<dbReference type="Pfam" id="PF00083">
    <property type="entry name" value="Sugar_tr"/>
    <property type="match status" value="1"/>
</dbReference>
<feature type="transmembrane region" description="Helical" evidence="8">
    <location>
        <begin position="278"/>
        <end position="299"/>
    </location>
</feature>
<evidence type="ECO:0000313" key="11">
    <source>
        <dbReference type="Proteomes" id="UP001187682"/>
    </source>
</evidence>
<dbReference type="PRINTS" id="PR00171">
    <property type="entry name" value="SUGRTRNSPORT"/>
</dbReference>
<feature type="transmembrane region" description="Helical" evidence="8">
    <location>
        <begin position="193"/>
        <end position="212"/>
    </location>
</feature>
<evidence type="ECO:0000256" key="8">
    <source>
        <dbReference type="SAM" id="Phobius"/>
    </source>
</evidence>
<dbReference type="Gene3D" id="1.20.1250.20">
    <property type="entry name" value="MFS general substrate transporter like domains"/>
    <property type="match status" value="1"/>
</dbReference>
<feature type="transmembrane region" description="Helical" evidence="8">
    <location>
        <begin position="126"/>
        <end position="147"/>
    </location>
</feature>
<evidence type="ECO:0000313" key="10">
    <source>
        <dbReference type="EMBL" id="SPO00277.1"/>
    </source>
</evidence>
<dbReference type="PANTHER" id="PTHR48022:SF10">
    <property type="entry name" value="MAJOR FACILITATOR SUPERFAMILY (MFS) PROFILE DOMAIN-CONTAINING PROTEIN"/>
    <property type="match status" value="1"/>
</dbReference>
<proteinExistence type="inferred from homology"/>
<dbReference type="PANTHER" id="PTHR48022">
    <property type="entry name" value="PLASTIDIC GLUCOSE TRANSPORTER 4"/>
    <property type="match status" value="1"/>
</dbReference>
<dbReference type="InterPro" id="IPR003663">
    <property type="entry name" value="Sugar/inositol_transpt"/>
</dbReference>
<dbReference type="InterPro" id="IPR036259">
    <property type="entry name" value="MFS_trans_sf"/>
</dbReference>
<evidence type="ECO:0000256" key="5">
    <source>
        <dbReference type="ARBA" id="ARBA00022989"/>
    </source>
</evidence>
<feature type="transmembrane region" description="Helical" evidence="8">
    <location>
        <begin position="70"/>
        <end position="90"/>
    </location>
</feature>
<dbReference type="InterPro" id="IPR005828">
    <property type="entry name" value="MFS_sugar_transport-like"/>
</dbReference>
<reference evidence="10" key="1">
    <citation type="submission" date="2018-03" db="EMBL/GenBank/DDBJ databases">
        <authorList>
            <person name="Guldener U."/>
        </authorList>
    </citation>
    <scope>NUCLEOTIDE SEQUENCE</scope>
</reference>
<dbReference type="GO" id="GO:0005351">
    <property type="term" value="F:carbohydrate:proton symporter activity"/>
    <property type="evidence" value="ECO:0007669"/>
    <property type="project" value="TreeGrafter"/>
</dbReference>
<organism evidence="10 11">
    <name type="scientific">Cephalotrichum gorgonifer</name>
    <dbReference type="NCBI Taxonomy" id="2041049"/>
    <lineage>
        <taxon>Eukaryota</taxon>
        <taxon>Fungi</taxon>
        <taxon>Dikarya</taxon>
        <taxon>Ascomycota</taxon>
        <taxon>Pezizomycotina</taxon>
        <taxon>Sordariomycetes</taxon>
        <taxon>Hypocreomycetidae</taxon>
        <taxon>Microascales</taxon>
        <taxon>Microascaceae</taxon>
        <taxon>Cephalotrichum</taxon>
    </lineage>
</organism>
<evidence type="ECO:0000256" key="7">
    <source>
        <dbReference type="RuleBase" id="RU003346"/>
    </source>
</evidence>
<feature type="transmembrane region" description="Helical" evidence="8">
    <location>
        <begin position="408"/>
        <end position="431"/>
    </location>
</feature>
<evidence type="ECO:0000256" key="3">
    <source>
        <dbReference type="ARBA" id="ARBA00022448"/>
    </source>
</evidence>
<dbReference type="AlphaFoldDB" id="A0AAE8STY1"/>
<feature type="transmembrane region" description="Helical" evidence="8">
    <location>
        <begin position="20"/>
        <end position="37"/>
    </location>
</feature>
<evidence type="ECO:0000259" key="9">
    <source>
        <dbReference type="PROSITE" id="PS50850"/>
    </source>
</evidence>
<feature type="transmembrane region" description="Helical" evidence="8">
    <location>
        <begin position="311"/>
        <end position="333"/>
    </location>
</feature>
<protein>
    <submittedName>
        <fullName evidence="10">Related to RGT2 - Sensor of high external glucose concentrations</fullName>
    </submittedName>
</protein>
<dbReference type="GO" id="GO:0016020">
    <property type="term" value="C:membrane"/>
    <property type="evidence" value="ECO:0007669"/>
    <property type="project" value="UniProtKB-SubCell"/>
</dbReference>
<feature type="transmembrane region" description="Helical" evidence="8">
    <location>
        <begin position="443"/>
        <end position="461"/>
    </location>
</feature>
<dbReference type="EMBL" id="ONZQ02000003">
    <property type="protein sequence ID" value="SPO00277.1"/>
    <property type="molecule type" value="Genomic_DNA"/>
</dbReference>
<dbReference type="PROSITE" id="PS50850">
    <property type="entry name" value="MFS"/>
    <property type="match status" value="1"/>
</dbReference>
<sequence>MTSRGETPRVAQRFKAFTPMFAFTTFYMALAAFNFGFDVGNFAGVQAMQPFAKLFGQWNEEKELYALPPYLSSVMTATPFFGKLVGAIACGKIAERWGRRRALLCLACISLVGVTLQTSATTVAQFTVGRIVNFTMTGFCIVVVPIYQAECSPPELRGLVNSTIQMMIIFGQTIASLVNFGTQHILSDASWQIPVGLQFVVPVFLLAFLHLIPESPRWLLAQGRWDEAAKSLMRLRGRKEMESAIQDELDAFRFANANTSKGTWAEVFNRTNRRRTGIAILAMFGQQITGQAFISQYSTVFFQQNGFKDQAFLFTMLANVAGLVGTAGTWVVVDGFGRRPILSVGGFMMGTFLMIVAIISSVSNPSQAAKETMVASMILFNCMYCISWGPLSYVVLSESASARVKEKTSLVACCISILTTFVTSFTLPYLLNPPYAALGGKVGYIYGSICFASVVATILWIPELKGRSLEEVDRLFDMSLPAWGFNGIELDPEDIGSDAQQGLPTHKRKDHRNIG</sequence>
<keyword evidence="6 8" id="KW-0472">Membrane</keyword>
<comment type="caution">
    <text evidence="10">The sequence shown here is derived from an EMBL/GenBank/DDBJ whole genome shotgun (WGS) entry which is preliminary data.</text>
</comment>
<name>A0AAE8STY1_9PEZI</name>